<evidence type="ECO:0000256" key="3">
    <source>
        <dbReference type="SAM" id="Coils"/>
    </source>
</evidence>
<feature type="compositionally biased region" description="Basic and acidic residues" evidence="4">
    <location>
        <begin position="261"/>
        <end position="274"/>
    </location>
</feature>
<dbReference type="OrthoDB" id="241568at2157"/>
<dbReference type="InterPro" id="IPR027417">
    <property type="entry name" value="P-loop_NTPase"/>
</dbReference>
<feature type="region of interest" description="Disordered" evidence="4">
    <location>
        <begin position="261"/>
        <end position="308"/>
    </location>
</feature>
<dbReference type="EMBL" id="JAGGLC010000002">
    <property type="protein sequence ID" value="MBP1986840.1"/>
    <property type="molecule type" value="Genomic_DNA"/>
</dbReference>
<dbReference type="AlphaFoldDB" id="A0A8T4GWK7"/>
<organism evidence="6 7">
    <name type="scientific">Halolamina salifodinae</name>
    <dbReference type="NCBI Taxonomy" id="1202767"/>
    <lineage>
        <taxon>Archaea</taxon>
        <taxon>Methanobacteriati</taxon>
        <taxon>Methanobacteriota</taxon>
        <taxon>Stenosarchaea group</taxon>
        <taxon>Halobacteria</taxon>
        <taxon>Halobacteriales</taxon>
        <taxon>Haloferacaceae</taxon>
    </lineage>
</organism>
<dbReference type="Proteomes" id="UP000823736">
    <property type="component" value="Unassembled WGS sequence"/>
</dbReference>
<comment type="similarity">
    <text evidence="2">Belongs to the Sph1/Sph2 family.</text>
</comment>
<dbReference type="GO" id="GO:0006302">
    <property type="term" value="P:double-strand break repair"/>
    <property type="evidence" value="ECO:0007669"/>
    <property type="project" value="InterPro"/>
</dbReference>
<feature type="compositionally biased region" description="Basic and acidic residues" evidence="4">
    <location>
        <begin position="285"/>
        <end position="308"/>
    </location>
</feature>
<comment type="caution">
    <text evidence="6">The sequence shown here is derived from an EMBL/GenBank/DDBJ whole genome shotgun (WGS) entry which is preliminary data.</text>
</comment>
<dbReference type="NCBIfam" id="NF045487">
    <property type="entry name" value="ASRP"/>
    <property type="match status" value="1"/>
</dbReference>
<accession>A0A8T4GWK7</accession>
<gene>
    <name evidence="6" type="ORF">J2753_001334</name>
</gene>
<keyword evidence="1 3" id="KW-0175">Coiled coil</keyword>
<dbReference type="SUPFAM" id="SSF52540">
    <property type="entry name" value="P-loop containing nucleoside triphosphate hydrolases"/>
    <property type="match status" value="1"/>
</dbReference>
<feature type="domain" description="Rad50/SbcC-type AAA" evidence="5">
    <location>
        <begin position="31"/>
        <end position="259"/>
    </location>
</feature>
<dbReference type="Pfam" id="PF13476">
    <property type="entry name" value="AAA_23"/>
    <property type="match status" value="1"/>
</dbReference>
<dbReference type="Gene3D" id="3.40.50.300">
    <property type="entry name" value="P-loop containing nucleotide triphosphate hydrolases"/>
    <property type="match status" value="2"/>
</dbReference>
<evidence type="ECO:0000256" key="4">
    <source>
        <dbReference type="SAM" id="MobiDB-lite"/>
    </source>
</evidence>
<keyword evidence="7" id="KW-1185">Reference proteome</keyword>
<sequence length="689" mass="77737">MSSETELRGDPAAALSDRVDSVIDESLEATLHVQNIGGITQCTVPFSPGITILTGENATNRTSLLTALNGVLGGSEATLRSDADSGHIELSFNDTDTFTRTYERDHGQITTSGDPYCEDEDLVDAFCTLLEHNDARDAVERGENLRDVLMRPVDTHAIRRQIREKTSDRDELQSRLRNIDQQVDQEAALSDRKEALQAELEDIESEIEEKRSIVSEYQADMDMAAEAEELVDDVESAREDARDLENQVEVLKAELEAVREEETELKEDATELYHDAVSSGPTDVSNRDDIDPTEIDRDPEHDGESISDLKERVSSLKARKDELTNTIDDLTRIINFNERIVDEAADLPGVTPDDGTESVTAELAPESQTVECWTCGSTVEQNTIQSRTRELQSLVEQKREQVTDITAELGTVQDRLEALQETRRERQRVQSRLEQVRKEQDEIVEEIEETEAALDAKRGEIETLQEEIEATAELRESDLLDAYQELNELEYERGQIAAKIEDVESELADIEDVREERDDIETEIESIREELEDLRTHVADLERNAVDSFNSHMEDILDRLRYENIARVWIERKVSETATRMETGEFELHIVRESEGGVYEDIVDTLSESEREVIGLIVALAGYLVHDIDESVPFLLLDSVEAVDSQRLVELVEYFAEHAVFLNVALLPEDASAFSDAYDRVTADMLTPS</sequence>
<proteinExistence type="inferred from homology"/>
<dbReference type="RefSeq" id="WP_209491117.1">
    <property type="nucleotide sequence ID" value="NZ_JAGGLC010000002.1"/>
</dbReference>
<evidence type="ECO:0000259" key="5">
    <source>
        <dbReference type="Pfam" id="PF13476"/>
    </source>
</evidence>
<evidence type="ECO:0000256" key="2">
    <source>
        <dbReference type="ARBA" id="ARBA00049666"/>
    </source>
</evidence>
<evidence type="ECO:0000256" key="1">
    <source>
        <dbReference type="ARBA" id="ARBA00023054"/>
    </source>
</evidence>
<protein>
    <submittedName>
        <fullName evidence="6">Chromosome segregation ATPase</fullName>
    </submittedName>
</protein>
<dbReference type="PANTHER" id="PTHR32114">
    <property type="entry name" value="ABC TRANSPORTER ABCH.3"/>
    <property type="match status" value="1"/>
</dbReference>
<dbReference type="GO" id="GO:0016887">
    <property type="term" value="F:ATP hydrolysis activity"/>
    <property type="evidence" value="ECO:0007669"/>
    <property type="project" value="InterPro"/>
</dbReference>
<feature type="coiled-coil region" evidence="3">
    <location>
        <begin position="402"/>
        <end position="544"/>
    </location>
</feature>
<dbReference type="InterPro" id="IPR038729">
    <property type="entry name" value="Rad50/SbcC_AAA"/>
</dbReference>
<name>A0A8T4GWK7_9EURY</name>
<reference evidence="6" key="1">
    <citation type="submission" date="2021-03" db="EMBL/GenBank/DDBJ databases">
        <title>Genomic Encyclopedia of Type Strains, Phase IV (KMG-IV): sequencing the most valuable type-strain genomes for metagenomic binning, comparative biology and taxonomic classification.</title>
        <authorList>
            <person name="Goeker M."/>
        </authorList>
    </citation>
    <scope>NUCLEOTIDE SEQUENCE</scope>
    <source>
        <strain evidence="6">DSM 26232</strain>
    </source>
</reference>
<dbReference type="PANTHER" id="PTHR32114:SF2">
    <property type="entry name" value="ABC TRANSPORTER ABCH.3"/>
    <property type="match status" value="1"/>
</dbReference>
<evidence type="ECO:0000313" key="6">
    <source>
        <dbReference type="EMBL" id="MBP1986840.1"/>
    </source>
</evidence>
<evidence type="ECO:0000313" key="7">
    <source>
        <dbReference type="Proteomes" id="UP000823736"/>
    </source>
</evidence>